<accession>A0A7N5JP42</accession>
<dbReference type="PANTHER" id="PTHR11267">
    <property type="entry name" value="T-BOX PROTEIN-RELATED"/>
    <property type="match status" value="1"/>
</dbReference>
<evidence type="ECO:0000256" key="6">
    <source>
        <dbReference type="ARBA" id="ARBA00023242"/>
    </source>
</evidence>
<proteinExistence type="predicted"/>
<gene>
    <name evidence="9" type="primary">TBX1</name>
</gene>
<dbReference type="Pfam" id="PF00907">
    <property type="entry name" value="T-box"/>
    <property type="match status" value="1"/>
</dbReference>
<comment type="subcellular location">
    <subcellularLocation>
        <location evidence="1 7">Nucleus</location>
    </subcellularLocation>
</comment>
<dbReference type="PROSITE" id="PS01264">
    <property type="entry name" value="TBOX_2"/>
    <property type="match status" value="1"/>
</dbReference>
<protein>
    <submittedName>
        <fullName evidence="9">T-box transcription factor 1</fullName>
    </submittedName>
</protein>
<keyword evidence="2" id="KW-0217">Developmental protein</keyword>
<keyword evidence="5" id="KW-0804">Transcription</keyword>
<dbReference type="PANTHER" id="PTHR11267:SF104">
    <property type="entry name" value="T-BOX TRANSCRIPTION FACTOR TBX1"/>
    <property type="match status" value="1"/>
</dbReference>
<keyword evidence="10" id="KW-1185">Reference proteome</keyword>
<dbReference type="GO" id="GO:0045893">
    <property type="term" value="P:positive regulation of DNA-templated transcription"/>
    <property type="evidence" value="ECO:0007669"/>
    <property type="project" value="InterPro"/>
</dbReference>
<keyword evidence="4 7" id="KW-0238">DNA-binding</keyword>
<dbReference type="AlphaFoldDB" id="A0A7N5JP42"/>
<name>A0A7N5JP42_AILME</name>
<comment type="caution">
    <text evidence="7">Lacks conserved residue(s) required for the propagation of feature annotation.</text>
</comment>
<dbReference type="PROSITE" id="PS50252">
    <property type="entry name" value="TBOX_3"/>
    <property type="match status" value="1"/>
</dbReference>
<dbReference type="Proteomes" id="UP000008912">
    <property type="component" value="Unassembled WGS sequence"/>
</dbReference>
<organism evidence="9 10">
    <name type="scientific">Ailuropoda melanoleuca</name>
    <name type="common">Giant panda</name>
    <dbReference type="NCBI Taxonomy" id="9646"/>
    <lineage>
        <taxon>Eukaryota</taxon>
        <taxon>Metazoa</taxon>
        <taxon>Chordata</taxon>
        <taxon>Craniata</taxon>
        <taxon>Vertebrata</taxon>
        <taxon>Euteleostomi</taxon>
        <taxon>Mammalia</taxon>
        <taxon>Eutheria</taxon>
        <taxon>Laurasiatheria</taxon>
        <taxon>Carnivora</taxon>
        <taxon>Caniformia</taxon>
        <taxon>Ursidae</taxon>
        <taxon>Ailuropoda</taxon>
    </lineage>
</organism>
<dbReference type="Gene3D" id="2.60.40.820">
    <property type="entry name" value="Transcription factor, T-box"/>
    <property type="match status" value="1"/>
</dbReference>
<dbReference type="InterPro" id="IPR036960">
    <property type="entry name" value="T-box_sf"/>
</dbReference>
<dbReference type="GO" id="GO:0005634">
    <property type="term" value="C:nucleus"/>
    <property type="evidence" value="ECO:0007669"/>
    <property type="project" value="UniProtKB-SubCell"/>
</dbReference>
<feature type="domain" description="T-box" evidence="8">
    <location>
        <begin position="106"/>
        <end position="251"/>
    </location>
</feature>
<evidence type="ECO:0000256" key="3">
    <source>
        <dbReference type="ARBA" id="ARBA00023015"/>
    </source>
</evidence>
<dbReference type="GO" id="GO:0000981">
    <property type="term" value="F:DNA-binding transcription factor activity, RNA polymerase II-specific"/>
    <property type="evidence" value="ECO:0007669"/>
    <property type="project" value="TreeGrafter"/>
</dbReference>
<evidence type="ECO:0000313" key="10">
    <source>
        <dbReference type="Proteomes" id="UP000008912"/>
    </source>
</evidence>
<dbReference type="PRINTS" id="PR00937">
    <property type="entry name" value="TBOX"/>
</dbReference>
<dbReference type="GeneTree" id="ENSGT00940000154816"/>
<evidence type="ECO:0000256" key="4">
    <source>
        <dbReference type="ARBA" id="ARBA00023125"/>
    </source>
</evidence>
<sequence length="338" mass="37818">MLGWFCAGRCGRRGHRLHRDAGTQLWCSASRFGASETGAGGCPPVHLPLAGQGPGWVRVAEGEERRWRGQAAECRSQQEASRLGLVKVGQPCLPLPEVTGGLAAPRRMFPTFQVKLFGMDPMADYMLLMDFVPVDDKRYRYAFHSSSWLVAGKADPATPGRVHYHPDSPAKGAQWMKQIVSFDKLKLTNNLLDDNGHIILNSMHRYQPRFHVVYVDPRKDSEKYAEENFKTFVFEETRFTAVTAYQNHRVRPWGWANSILLACNFQLLPGGQRVGPKGYRFWWNPTPVESHSQGPQEASSPLLQASPASYQVDLSSSNCQFRLKVCFPNHSGNSPSGA</sequence>
<dbReference type="InterPro" id="IPR008967">
    <property type="entry name" value="p53-like_TF_DNA-bd_sf"/>
</dbReference>
<keyword evidence="3" id="KW-0805">Transcription regulation</keyword>
<dbReference type="InterPro" id="IPR046360">
    <property type="entry name" value="T-box_DNA-bd"/>
</dbReference>
<reference evidence="9 10" key="1">
    <citation type="journal article" date="2010" name="Nature">
        <title>The sequence and de novo assembly of the giant panda genome.</title>
        <authorList>
            <person name="Li R."/>
            <person name="Fan W."/>
            <person name="Tian G."/>
            <person name="Zhu H."/>
            <person name="He L."/>
            <person name="Cai J."/>
            <person name="Huang Q."/>
            <person name="Cai Q."/>
            <person name="Li B."/>
            <person name="Bai Y."/>
            <person name="Zhang Z."/>
            <person name="Zhang Y."/>
            <person name="Wang W."/>
            <person name="Li J."/>
            <person name="Wei F."/>
            <person name="Li H."/>
            <person name="Jian M."/>
            <person name="Li J."/>
            <person name="Zhang Z."/>
            <person name="Nielsen R."/>
            <person name="Li D."/>
            <person name="Gu W."/>
            <person name="Yang Z."/>
            <person name="Xuan Z."/>
            <person name="Ryder O.A."/>
            <person name="Leung F.C."/>
            <person name="Zhou Y."/>
            <person name="Cao J."/>
            <person name="Sun X."/>
            <person name="Fu Y."/>
            <person name="Fang X."/>
            <person name="Guo X."/>
            <person name="Wang B."/>
            <person name="Hou R."/>
            <person name="Shen F."/>
            <person name="Mu B."/>
            <person name="Ni P."/>
            <person name="Lin R."/>
            <person name="Qian W."/>
            <person name="Wang G."/>
            <person name="Yu C."/>
            <person name="Nie W."/>
            <person name="Wang J."/>
            <person name="Wu Z."/>
            <person name="Liang H."/>
            <person name="Min J."/>
            <person name="Wu Q."/>
            <person name="Cheng S."/>
            <person name="Ruan J."/>
            <person name="Wang M."/>
            <person name="Shi Z."/>
            <person name="Wen M."/>
            <person name="Liu B."/>
            <person name="Ren X."/>
            <person name="Zheng H."/>
            <person name="Dong D."/>
            <person name="Cook K."/>
            <person name="Shan G."/>
            <person name="Zhang H."/>
            <person name="Kosiol C."/>
            <person name="Xie X."/>
            <person name="Lu Z."/>
            <person name="Zheng H."/>
            <person name="Li Y."/>
            <person name="Steiner C.C."/>
            <person name="Lam T.T."/>
            <person name="Lin S."/>
            <person name="Zhang Q."/>
            <person name="Li G."/>
            <person name="Tian J."/>
            <person name="Gong T."/>
            <person name="Liu H."/>
            <person name="Zhang D."/>
            <person name="Fang L."/>
            <person name="Ye C."/>
            <person name="Zhang J."/>
            <person name="Hu W."/>
            <person name="Xu A."/>
            <person name="Ren Y."/>
            <person name="Zhang G."/>
            <person name="Bruford M.W."/>
            <person name="Li Q."/>
            <person name="Ma L."/>
            <person name="Guo Y."/>
            <person name="An N."/>
            <person name="Hu Y."/>
            <person name="Zheng Y."/>
            <person name="Shi Y."/>
            <person name="Li Z."/>
            <person name="Liu Q."/>
            <person name="Chen Y."/>
            <person name="Zhao J."/>
            <person name="Qu N."/>
            <person name="Zhao S."/>
            <person name="Tian F."/>
            <person name="Wang X."/>
            <person name="Wang H."/>
            <person name="Xu L."/>
            <person name="Liu X."/>
            <person name="Vinar T."/>
            <person name="Wang Y."/>
            <person name="Lam T.W."/>
            <person name="Yiu S.M."/>
            <person name="Liu S."/>
            <person name="Zhang H."/>
            <person name="Li D."/>
            <person name="Huang Y."/>
            <person name="Wang X."/>
            <person name="Yang G."/>
            <person name="Jiang Z."/>
            <person name="Wang J."/>
            <person name="Qin N."/>
            <person name="Li L."/>
            <person name="Li J."/>
            <person name="Bolund L."/>
            <person name="Kristiansen K."/>
            <person name="Wong G.K."/>
            <person name="Olson M."/>
            <person name="Zhang X."/>
            <person name="Li S."/>
            <person name="Yang H."/>
            <person name="Wang J."/>
            <person name="Wang J."/>
        </authorList>
    </citation>
    <scope>NUCLEOTIDE SEQUENCE [LARGE SCALE GENOMIC DNA]</scope>
</reference>
<dbReference type="SUPFAM" id="SSF49417">
    <property type="entry name" value="p53-like transcription factors"/>
    <property type="match status" value="1"/>
</dbReference>
<evidence type="ECO:0000256" key="2">
    <source>
        <dbReference type="ARBA" id="ARBA00022473"/>
    </source>
</evidence>
<evidence type="ECO:0000256" key="7">
    <source>
        <dbReference type="PROSITE-ProRule" id="PRU00201"/>
    </source>
</evidence>
<dbReference type="GO" id="GO:0000785">
    <property type="term" value="C:chromatin"/>
    <property type="evidence" value="ECO:0007669"/>
    <property type="project" value="TreeGrafter"/>
</dbReference>
<dbReference type="SMART" id="SM00425">
    <property type="entry name" value="TBOX"/>
    <property type="match status" value="1"/>
</dbReference>
<dbReference type="InterPro" id="IPR001699">
    <property type="entry name" value="TF_T-box"/>
</dbReference>
<reference evidence="9" key="2">
    <citation type="submission" date="2025-08" db="UniProtKB">
        <authorList>
            <consortium name="Ensembl"/>
        </authorList>
    </citation>
    <scope>IDENTIFICATION</scope>
</reference>
<dbReference type="Ensembl" id="ENSAMET00000049255.1">
    <property type="protein sequence ID" value="ENSAMEP00000028264.1"/>
    <property type="gene ID" value="ENSAMEG00000011544.2"/>
</dbReference>
<evidence type="ECO:0000313" key="9">
    <source>
        <dbReference type="Ensembl" id="ENSAMEP00000028264.1"/>
    </source>
</evidence>
<dbReference type="GO" id="GO:0000978">
    <property type="term" value="F:RNA polymerase II cis-regulatory region sequence-specific DNA binding"/>
    <property type="evidence" value="ECO:0007669"/>
    <property type="project" value="InterPro"/>
</dbReference>
<reference evidence="9" key="3">
    <citation type="submission" date="2025-09" db="UniProtKB">
        <authorList>
            <consortium name="Ensembl"/>
        </authorList>
    </citation>
    <scope>IDENTIFICATION</scope>
</reference>
<keyword evidence="6 7" id="KW-0539">Nucleus</keyword>
<dbReference type="InterPro" id="IPR018186">
    <property type="entry name" value="TF_T-box_CS"/>
</dbReference>
<dbReference type="GO" id="GO:0001708">
    <property type="term" value="P:cell fate specification"/>
    <property type="evidence" value="ECO:0007669"/>
    <property type="project" value="TreeGrafter"/>
</dbReference>
<evidence type="ECO:0000259" key="8">
    <source>
        <dbReference type="PROSITE" id="PS50252"/>
    </source>
</evidence>
<evidence type="ECO:0000256" key="1">
    <source>
        <dbReference type="ARBA" id="ARBA00004123"/>
    </source>
</evidence>
<evidence type="ECO:0000256" key="5">
    <source>
        <dbReference type="ARBA" id="ARBA00023163"/>
    </source>
</evidence>